<dbReference type="STRING" id="1299998.AUL39_02970"/>
<evidence type="ECO:0008006" key="4">
    <source>
        <dbReference type="Google" id="ProtNLM"/>
    </source>
</evidence>
<feature type="compositionally biased region" description="Polar residues" evidence="1">
    <location>
        <begin position="9"/>
        <end position="22"/>
    </location>
</feature>
<dbReference type="RefSeq" id="WP_059053459.1">
    <property type="nucleotide sequence ID" value="NZ_LOJF01000001.1"/>
</dbReference>
<protein>
    <recommendedName>
        <fullName evidence="4">Protein-tyrosine-phosphatase</fullName>
    </recommendedName>
</protein>
<keyword evidence="3" id="KW-1185">Reference proteome</keyword>
<evidence type="ECO:0000256" key="1">
    <source>
        <dbReference type="SAM" id="MobiDB-lite"/>
    </source>
</evidence>
<dbReference type="GO" id="GO:0004721">
    <property type="term" value="F:phosphoprotein phosphatase activity"/>
    <property type="evidence" value="ECO:0007669"/>
    <property type="project" value="InterPro"/>
</dbReference>
<dbReference type="EMBL" id="LOJF01000001">
    <property type="protein sequence ID" value="KUH59304.1"/>
    <property type="molecule type" value="Genomic_DNA"/>
</dbReference>
<comment type="caution">
    <text evidence="2">The sequence shown here is derived from an EMBL/GenBank/DDBJ whole genome shotgun (WGS) entry which is preliminary data.</text>
</comment>
<dbReference type="Gene3D" id="3.90.190.10">
    <property type="entry name" value="Protein tyrosine phosphatase superfamily"/>
    <property type="match status" value="1"/>
</dbReference>
<evidence type="ECO:0000313" key="2">
    <source>
        <dbReference type="EMBL" id="KUH59304.1"/>
    </source>
</evidence>
<accession>A0A124EH23</accession>
<dbReference type="InterPro" id="IPR029021">
    <property type="entry name" value="Prot-tyrosine_phosphatase-like"/>
</dbReference>
<dbReference type="InterPro" id="IPR026893">
    <property type="entry name" value="Tyr/Ser_Pase_IphP-type"/>
</dbReference>
<name>A0A124EH23_TRASO</name>
<proteinExistence type="predicted"/>
<sequence length="262" mass="28376">MLGWFRKQGNGSAAGQKPTNGGQLLPVGDNCRDLGGYPLPTGPGRAAGATTLTHRFLRSGSTSTLSRKEAHYLREYGVTRVVDLRSTQECASSPDVFASYPGVTYTNVPLFGVNLHDPRLHLPGDARDYLASGYLRMLDNHEAMRQIFSAFADAAPEECVLYHCAAGMDRTGITSMLLLGLCGVDRTSIVADYTYSFASREEVDAYIYRGVSPSFTTVDVLAKLMGRVYDGLLESYGSIGAYLLSCGVTKLQLARVREHLAG</sequence>
<feature type="region of interest" description="Disordered" evidence="1">
    <location>
        <begin position="1"/>
        <end position="27"/>
    </location>
</feature>
<dbReference type="OrthoDB" id="1188001at2"/>
<reference evidence="2 3" key="1">
    <citation type="submission" date="2015-12" db="EMBL/GenBank/DDBJ databases">
        <title>Draft Genome Sequence of Olsenella scatoligenes SK9K4T; a Producer of 3-Methylindole- (skatole) and 4-Methylphenol- (p-cresol) Isolated from Pig Feces.</title>
        <authorList>
            <person name="Li X."/>
            <person name="Borg B."/>
            <person name="Canibe N."/>
        </authorList>
    </citation>
    <scope>NUCLEOTIDE SEQUENCE [LARGE SCALE GENOMIC DNA]</scope>
    <source>
        <strain evidence="2 3">SK9K4</strain>
    </source>
</reference>
<gene>
    <name evidence="2" type="ORF">AUL39_02970</name>
</gene>
<dbReference type="SUPFAM" id="SSF52799">
    <property type="entry name" value="(Phosphotyrosine protein) phosphatases II"/>
    <property type="match status" value="1"/>
</dbReference>
<organism evidence="2 3">
    <name type="scientific">Tractidigestivibacter scatoligenes</name>
    <name type="common">Olsenella scatoligenes</name>
    <dbReference type="NCBI Taxonomy" id="1299998"/>
    <lineage>
        <taxon>Bacteria</taxon>
        <taxon>Bacillati</taxon>
        <taxon>Actinomycetota</taxon>
        <taxon>Coriobacteriia</taxon>
        <taxon>Coriobacteriales</taxon>
        <taxon>Atopobiaceae</taxon>
        <taxon>Tractidigestivibacter</taxon>
    </lineage>
</organism>
<dbReference type="AlphaFoldDB" id="A0A124EH23"/>
<dbReference type="Pfam" id="PF13350">
    <property type="entry name" value="Y_phosphatase3"/>
    <property type="match status" value="1"/>
</dbReference>
<evidence type="ECO:0000313" key="3">
    <source>
        <dbReference type="Proteomes" id="UP000054078"/>
    </source>
</evidence>
<dbReference type="Proteomes" id="UP000054078">
    <property type="component" value="Unassembled WGS sequence"/>
</dbReference>